<comment type="subcellular location">
    <subcellularLocation>
        <location evidence="1">Membrane</location>
        <topology evidence="1">Single-pass membrane protein</topology>
    </subcellularLocation>
</comment>
<dbReference type="SUPFAM" id="SSF49313">
    <property type="entry name" value="Cadherin-like"/>
    <property type="match status" value="5"/>
</dbReference>
<dbReference type="InterPro" id="IPR002126">
    <property type="entry name" value="Cadherin-like_dom"/>
</dbReference>
<feature type="domain" description="Cadherin" evidence="12">
    <location>
        <begin position="41"/>
        <end position="134"/>
    </location>
</feature>
<keyword evidence="6 10" id="KW-1133">Transmembrane helix</keyword>
<evidence type="ECO:0000256" key="10">
    <source>
        <dbReference type="SAM" id="Phobius"/>
    </source>
</evidence>
<dbReference type="PANTHER" id="PTHR24028">
    <property type="entry name" value="CADHERIN-87A"/>
    <property type="match status" value="1"/>
</dbReference>
<evidence type="ECO:0000256" key="7">
    <source>
        <dbReference type="ARBA" id="ARBA00023136"/>
    </source>
</evidence>
<dbReference type="FunFam" id="2.60.40.60:FF:000092">
    <property type="entry name" value="Protocadherin 8"/>
    <property type="match status" value="1"/>
</dbReference>
<evidence type="ECO:0000256" key="11">
    <source>
        <dbReference type="SAM" id="SignalP"/>
    </source>
</evidence>
<feature type="domain" description="Cadherin" evidence="12">
    <location>
        <begin position="158"/>
        <end position="246"/>
    </location>
</feature>
<dbReference type="GO" id="GO:0007156">
    <property type="term" value="P:homophilic cell adhesion via plasma membrane adhesion molecules"/>
    <property type="evidence" value="ECO:0007669"/>
    <property type="project" value="InterPro"/>
</dbReference>
<dbReference type="InterPro" id="IPR015919">
    <property type="entry name" value="Cadherin-like_sf"/>
</dbReference>
<dbReference type="GO" id="GO:0007163">
    <property type="term" value="P:establishment or maintenance of cell polarity"/>
    <property type="evidence" value="ECO:0007669"/>
    <property type="project" value="UniProtKB-ARBA"/>
</dbReference>
<name>A0AA36FCS1_OCTVU</name>
<evidence type="ECO:0000313" key="13">
    <source>
        <dbReference type="EMBL" id="CAI9732469.1"/>
    </source>
</evidence>
<feature type="domain" description="Cadherin" evidence="12">
    <location>
        <begin position="591"/>
        <end position="680"/>
    </location>
</feature>
<dbReference type="InterPro" id="IPR020894">
    <property type="entry name" value="Cadherin_CS"/>
</dbReference>
<gene>
    <name evidence="13" type="ORF">OCTVUL_1B030790</name>
</gene>
<feature type="chain" id="PRO_5041285018" evidence="11">
    <location>
        <begin position="21"/>
        <end position="923"/>
    </location>
</feature>
<sequence>MKMQKQVLFLILSAVCTTLCIDLIYHVKETNNPITYLGDVATDIQSEKGILSNRHKLIWFSQLQQGGNANFHLFNVTQTGKLYAIQPLDAEILCEYDKECSRIIVVAVRFQQSFIKILEIKVVISDVNDHKPEFLKDQILLRFSEGDGKGITKHIPNAVDKDVGALNSQINYKLLKHEGDPFELTVSENVDSTSTLGIRLKERIDREKNDSYKIQIIAEDGGFPSQKSQLEILITVEDINDNAPSFVQNVYNITVIYKHQWSKPIATLSAIDQDSGDNGKISYHFSTKTSMINRSFFQLNEKTGQLFFTENFNSKLNQSCKLFIKATDQGNPPLSSIALMLVNIINQQNKAPKIDINFISKEKEEKVYISEAIEIGSFIAFVKITDDDAGKNGEVYCKLRAKKFELESLGSNKYKVILKEEIDRELEVSVNFTISCRDHGTPPLETNKSVIIELEDINDVRPEFSKDEFKFSVHENQKPNFPIGLVSANDLDLGPGGQLSYFLLSKKGVRLPFEISDFGFISTTDALDREEQEEYHFQILVKDKGIPVLNNTVNTTVTVLDQNDNSPYFIFPRHSNFIMDVYFYSWGSRNITALRAVDDDVNINAFLQYEISAGNQKNLFQLDKYSGVLSFTRQLFQKDTGLYHLEIIAKDSGSPILATSTNLSLKVTVSNATSSFSSMFLQQEPHSVRIYLVLIVIFVALALSVSIVVITALCVVRTNKQRNLLCYQRKNASSQSLKGVKQQEHLYQPAANDSYSQDFNSKQESCKQHELAYSWKGSTPRIYSDMQTERKHQNFLDDMVIIYDGPRIQSSFKPEFLGNYNEMSEVSSCNYTGHGWTEADANHYEELLDIYAFPIKHQNRKTSCKSLSKSIEDQNFMYRETSDNMAYGSSSNLSSKPKPGSMFCTKPLPEIPQKMFPSTSLNV</sequence>
<evidence type="ECO:0000259" key="12">
    <source>
        <dbReference type="PROSITE" id="PS50268"/>
    </source>
</evidence>
<evidence type="ECO:0000256" key="2">
    <source>
        <dbReference type="ARBA" id="ARBA00022692"/>
    </source>
</evidence>
<feature type="domain" description="Cadherin" evidence="12">
    <location>
        <begin position="361"/>
        <end position="464"/>
    </location>
</feature>
<evidence type="ECO:0000256" key="9">
    <source>
        <dbReference type="PROSITE-ProRule" id="PRU00043"/>
    </source>
</evidence>
<dbReference type="InterPro" id="IPR050174">
    <property type="entry name" value="Protocadherin/Cadherin-CA"/>
</dbReference>
<evidence type="ECO:0000313" key="14">
    <source>
        <dbReference type="Proteomes" id="UP001162480"/>
    </source>
</evidence>
<evidence type="ECO:0000256" key="4">
    <source>
        <dbReference type="ARBA" id="ARBA00022837"/>
    </source>
</evidence>
<dbReference type="PRINTS" id="PR00205">
    <property type="entry name" value="CADHERIN"/>
</dbReference>
<evidence type="ECO:0000256" key="8">
    <source>
        <dbReference type="ARBA" id="ARBA00023180"/>
    </source>
</evidence>
<feature type="transmembrane region" description="Helical" evidence="10">
    <location>
        <begin position="690"/>
        <end position="716"/>
    </location>
</feature>
<accession>A0AA36FCS1</accession>
<keyword evidence="4 9" id="KW-0106">Calcium</keyword>
<dbReference type="GO" id="GO:0005509">
    <property type="term" value="F:calcium ion binding"/>
    <property type="evidence" value="ECO:0007669"/>
    <property type="project" value="UniProtKB-UniRule"/>
</dbReference>
<evidence type="ECO:0000256" key="5">
    <source>
        <dbReference type="ARBA" id="ARBA00022889"/>
    </source>
</evidence>
<keyword evidence="5" id="KW-0130">Cell adhesion</keyword>
<dbReference type="Pfam" id="PF00028">
    <property type="entry name" value="Cadherin"/>
    <property type="match status" value="5"/>
</dbReference>
<proteinExistence type="predicted"/>
<dbReference type="FunFam" id="2.60.40.60:FF:000020">
    <property type="entry name" value="Dachsous cadherin-related 1b"/>
    <property type="match status" value="1"/>
</dbReference>
<feature type="domain" description="Cadherin" evidence="12">
    <location>
        <begin position="247"/>
        <end position="354"/>
    </location>
</feature>
<dbReference type="PANTHER" id="PTHR24028:SF146">
    <property type="entry name" value="CADHERIN 96CB, ISOFORM D-RELATED"/>
    <property type="match status" value="1"/>
</dbReference>
<evidence type="ECO:0000256" key="3">
    <source>
        <dbReference type="ARBA" id="ARBA00022737"/>
    </source>
</evidence>
<reference evidence="13" key="1">
    <citation type="submission" date="2023-08" db="EMBL/GenBank/DDBJ databases">
        <authorList>
            <person name="Alioto T."/>
            <person name="Alioto T."/>
            <person name="Gomez Garrido J."/>
        </authorList>
    </citation>
    <scope>NUCLEOTIDE SEQUENCE</scope>
</reference>
<feature type="domain" description="Cadherin" evidence="12">
    <location>
        <begin position="465"/>
        <end position="569"/>
    </location>
</feature>
<organism evidence="13 14">
    <name type="scientific">Octopus vulgaris</name>
    <name type="common">Common octopus</name>
    <dbReference type="NCBI Taxonomy" id="6645"/>
    <lineage>
        <taxon>Eukaryota</taxon>
        <taxon>Metazoa</taxon>
        <taxon>Spiralia</taxon>
        <taxon>Lophotrochozoa</taxon>
        <taxon>Mollusca</taxon>
        <taxon>Cephalopoda</taxon>
        <taxon>Coleoidea</taxon>
        <taxon>Octopodiformes</taxon>
        <taxon>Octopoda</taxon>
        <taxon>Incirrata</taxon>
        <taxon>Octopodidae</taxon>
        <taxon>Octopus</taxon>
    </lineage>
</organism>
<dbReference type="FunFam" id="2.60.40.60:FF:000116">
    <property type="entry name" value="Dachsous cadherin-related 2"/>
    <property type="match status" value="1"/>
</dbReference>
<dbReference type="EMBL" id="OX597827">
    <property type="protein sequence ID" value="CAI9732469.1"/>
    <property type="molecule type" value="Genomic_DNA"/>
</dbReference>
<dbReference type="SMART" id="SM00112">
    <property type="entry name" value="CA"/>
    <property type="match status" value="5"/>
</dbReference>
<dbReference type="AlphaFoldDB" id="A0AA36FCS1"/>
<evidence type="ECO:0000256" key="6">
    <source>
        <dbReference type="ARBA" id="ARBA00022989"/>
    </source>
</evidence>
<keyword evidence="8" id="KW-0325">Glycoprotein</keyword>
<protein>
    <submittedName>
        <fullName evidence="13">Protocadherin beta-18</fullName>
    </submittedName>
</protein>
<evidence type="ECO:0000256" key="1">
    <source>
        <dbReference type="ARBA" id="ARBA00004167"/>
    </source>
</evidence>
<dbReference type="PROSITE" id="PS00232">
    <property type="entry name" value="CADHERIN_1"/>
    <property type="match status" value="2"/>
</dbReference>
<keyword evidence="3" id="KW-0677">Repeat</keyword>
<dbReference type="PROSITE" id="PS50268">
    <property type="entry name" value="CADHERIN_2"/>
    <property type="match status" value="6"/>
</dbReference>
<keyword evidence="7 10" id="KW-0472">Membrane</keyword>
<keyword evidence="2 10" id="KW-0812">Transmembrane</keyword>
<feature type="signal peptide" evidence="11">
    <location>
        <begin position="1"/>
        <end position="20"/>
    </location>
</feature>
<dbReference type="Gene3D" id="2.60.40.60">
    <property type="entry name" value="Cadherins"/>
    <property type="match status" value="6"/>
</dbReference>
<keyword evidence="11" id="KW-0732">Signal</keyword>
<dbReference type="Proteomes" id="UP001162480">
    <property type="component" value="Chromosome 14"/>
</dbReference>
<dbReference type="GO" id="GO:0005886">
    <property type="term" value="C:plasma membrane"/>
    <property type="evidence" value="ECO:0007669"/>
    <property type="project" value="InterPro"/>
</dbReference>
<keyword evidence="14" id="KW-1185">Reference proteome</keyword>
<dbReference type="CDD" id="cd11304">
    <property type="entry name" value="Cadherin_repeat"/>
    <property type="match status" value="6"/>
</dbReference>